<feature type="transmembrane region" description="Helical" evidence="1">
    <location>
        <begin position="268"/>
        <end position="286"/>
    </location>
</feature>
<name>A0A517XTQ0_9BACT</name>
<dbReference type="EMBL" id="CP036273">
    <property type="protein sequence ID" value="QDU20885.1"/>
    <property type="molecule type" value="Genomic_DNA"/>
</dbReference>
<sequence>MTTDLPPRTDRLWIALVAFSLFLFGWTIREGQSAGLHRVMPEAIERHESCVSVAVSDLRYGLKGYTAYRAVRAELQTNGWTWNTDILKQTGLSYPENMTARDRLDYGLARATSLSHPEKDGVDHLPVFAEDVGYADFVKLGFVLFGYKLGALYGAYFVVLGASLALYLFAYRRDVPMLLLIVAFQITLFLLVRALPQIGAYDVSPQTRFQLATVTNGRFLGTLGLVPFFHLAGCLLTWPRATAGRVAVAAVQAGLLGLALHFRGSAMWMFATLFVLAATPAALWLWRNRRGMLTHPVTAAAAGKLAAARWPAVLVVIGLVAQKAYVSSATHWTYHGDDGLPNHLFWHNALIALEFHPEWKQQAIYPGKGNNDSTAWETVAKRLDDEGIGHKYAVSPLTGAYKARLHDRLCKQIYLEFARSHPKYMLELFLVHKPKLLAKFVADDWKWIRPGTRRPDAIGMLAAFAGCLLLAARRPTADSWGVPAVVALAGFGGSMLPLFWAYPFFHVLGEALMLAGLCGVVLGVAAVVGLTRIKVPTRWRVRLPGAAGRVNS</sequence>
<gene>
    <name evidence="2" type="ORF">ETAA1_28480</name>
</gene>
<feature type="transmembrane region" description="Helical" evidence="1">
    <location>
        <begin position="177"/>
        <end position="199"/>
    </location>
</feature>
<evidence type="ECO:0008006" key="4">
    <source>
        <dbReference type="Google" id="ProtNLM"/>
    </source>
</evidence>
<feature type="transmembrane region" description="Helical" evidence="1">
    <location>
        <begin position="511"/>
        <end position="533"/>
    </location>
</feature>
<keyword evidence="3" id="KW-1185">Reference proteome</keyword>
<feature type="transmembrane region" description="Helical" evidence="1">
    <location>
        <begin position="219"/>
        <end position="238"/>
    </location>
</feature>
<dbReference type="Proteomes" id="UP000319576">
    <property type="component" value="Chromosome"/>
</dbReference>
<keyword evidence="1" id="KW-0812">Transmembrane</keyword>
<evidence type="ECO:0000313" key="2">
    <source>
        <dbReference type="EMBL" id="QDU20885.1"/>
    </source>
</evidence>
<dbReference type="KEGG" id="uli:ETAA1_28480"/>
<dbReference type="OrthoDB" id="7377024at2"/>
<feature type="transmembrane region" description="Helical" evidence="1">
    <location>
        <begin position="245"/>
        <end position="262"/>
    </location>
</feature>
<keyword evidence="1" id="KW-1133">Transmembrane helix</keyword>
<feature type="transmembrane region" description="Helical" evidence="1">
    <location>
        <begin position="12"/>
        <end position="28"/>
    </location>
</feature>
<proteinExistence type="predicted"/>
<evidence type="ECO:0000256" key="1">
    <source>
        <dbReference type="SAM" id="Phobius"/>
    </source>
</evidence>
<dbReference type="RefSeq" id="WP_145239211.1">
    <property type="nucleotide sequence ID" value="NZ_CP036273.1"/>
</dbReference>
<protein>
    <recommendedName>
        <fullName evidence="4">DUF2142 domain-containing protein</fullName>
    </recommendedName>
</protein>
<feature type="transmembrane region" description="Helical" evidence="1">
    <location>
        <begin position="484"/>
        <end position="505"/>
    </location>
</feature>
<feature type="transmembrane region" description="Helical" evidence="1">
    <location>
        <begin position="150"/>
        <end position="170"/>
    </location>
</feature>
<accession>A0A517XTQ0</accession>
<reference evidence="2 3" key="1">
    <citation type="submission" date="2019-02" db="EMBL/GenBank/DDBJ databases">
        <title>Deep-cultivation of Planctomycetes and their phenomic and genomic characterization uncovers novel biology.</title>
        <authorList>
            <person name="Wiegand S."/>
            <person name="Jogler M."/>
            <person name="Boedeker C."/>
            <person name="Pinto D."/>
            <person name="Vollmers J."/>
            <person name="Rivas-Marin E."/>
            <person name="Kohn T."/>
            <person name="Peeters S.H."/>
            <person name="Heuer A."/>
            <person name="Rast P."/>
            <person name="Oberbeckmann S."/>
            <person name="Bunk B."/>
            <person name="Jeske O."/>
            <person name="Meyerdierks A."/>
            <person name="Storesund J.E."/>
            <person name="Kallscheuer N."/>
            <person name="Luecker S."/>
            <person name="Lage O.M."/>
            <person name="Pohl T."/>
            <person name="Merkel B.J."/>
            <person name="Hornburger P."/>
            <person name="Mueller R.-W."/>
            <person name="Bruemmer F."/>
            <person name="Labrenz M."/>
            <person name="Spormann A.M."/>
            <person name="Op den Camp H."/>
            <person name="Overmann J."/>
            <person name="Amann R."/>
            <person name="Jetten M.S.M."/>
            <person name="Mascher T."/>
            <person name="Medema M.H."/>
            <person name="Devos D.P."/>
            <person name="Kaster A.-K."/>
            <person name="Ovreas L."/>
            <person name="Rohde M."/>
            <person name="Galperin M.Y."/>
            <person name="Jogler C."/>
        </authorList>
    </citation>
    <scope>NUCLEOTIDE SEQUENCE [LARGE SCALE GENOMIC DNA]</scope>
    <source>
        <strain evidence="2 3">ETA_A1</strain>
    </source>
</reference>
<dbReference type="AlphaFoldDB" id="A0A517XTQ0"/>
<evidence type="ECO:0000313" key="3">
    <source>
        <dbReference type="Proteomes" id="UP000319576"/>
    </source>
</evidence>
<keyword evidence="1" id="KW-0472">Membrane</keyword>
<organism evidence="2 3">
    <name type="scientific">Urbifossiella limnaea</name>
    <dbReference type="NCBI Taxonomy" id="2528023"/>
    <lineage>
        <taxon>Bacteria</taxon>
        <taxon>Pseudomonadati</taxon>
        <taxon>Planctomycetota</taxon>
        <taxon>Planctomycetia</taxon>
        <taxon>Gemmatales</taxon>
        <taxon>Gemmataceae</taxon>
        <taxon>Urbifossiella</taxon>
    </lineage>
</organism>